<dbReference type="PANTHER" id="PTHR10458">
    <property type="entry name" value="PEPTIDE DEFORMYLASE"/>
    <property type="match status" value="1"/>
</dbReference>
<protein>
    <recommendedName>
        <fullName evidence="2">Peptide deformylase</fullName>
        <shortName evidence="2">PDF</shortName>
        <ecNumber evidence="2">3.5.1.88</ecNumber>
    </recommendedName>
    <alternativeName>
        <fullName evidence="2">Polypeptide deformylase</fullName>
    </alternativeName>
</protein>
<dbReference type="GO" id="GO:0006412">
    <property type="term" value="P:translation"/>
    <property type="evidence" value="ECO:0007669"/>
    <property type="project" value="UniProtKB-UniRule"/>
</dbReference>
<dbReference type="SUPFAM" id="SSF56420">
    <property type="entry name" value="Peptide deformylase"/>
    <property type="match status" value="1"/>
</dbReference>
<dbReference type="GO" id="GO:0046872">
    <property type="term" value="F:metal ion binding"/>
    <property type="evidence" value="ECO:0007669"/>
    <property type="project" value="UniProtKB-KW"/>
</dbReference>
<comment type="similarity">
    <text evidence="1 2">Belongs to the polypeptide deformylase family.</text>
</comment>
<dbReference type="GO" id="GO:0042586">
    <property type="term" value="F:peptide deformylase activity"/>
    <property type="evidence" value="ECO:0007669"/>
    <property type="project" value="UniProtKB-UniRule"/>
</dbReference>
<evidence type="ECO:0000256" key="2">
    <source>
        <dbReference type="HAMAP-Rule" id="MF_00163"/>
    </source>
</evidence>
<dbReference type="Proteomes" id="UP000288012">
    <property type="component" value="Unassembled WGS sequence"/>
</dbReference>
<evidence type="ECO:0000256" key="1">
    <source>
        <dbReference type="ARBA" id="ARBA00010759"/>
    </source>
</evidence>
<feature type="binding site" evidence="2">
    <location>
        <position position="164"/>
    </location>
    <ligand>
        <name>Fe cation</name>
        <dbReference type="ChEBI" id="CHEBI:24875"/>
    </ligand>
</feature>
<dbReference type="CDD" id="cd00487">
    <property type="entry name" value="Pep_deformylase"/>
    <property type="match status" value="1"/>
</dbReference>
<accession>A0A3S0X2T6</accession>
<dbReference type="EMBL" id="RZGR01000059">
    <property type="protein sequence ID" value="RUQ78847.1"/>
    <property type="molecule type" value="Genomic_DNA"/>
</dbReference>
<keyword evidence="2" id="KW-0378">Hydrolase</keyword>
<proteinExistence type="inferred from homology"/>
<keyword evidence="2" id="KW-0408">Iron</keyword>
<organism evidence="3 4">
    <name type="scientific">Legionella septentrionalis</name>
    <dbReference type="NCBI Taxonomy" id="2498109"/>
    <lineage>
        <taxon>Bacteria</taxon>
        <taxon>Pseudomonadati</taxon>
        <taxon>Pseudomonadota</taxon>
        <taxon>Gammaproteobacteria</taxon>
        <taxon>Legionellales</taxon>
        <taxon>Legionellaceae</taxon>
        <taxon>Legionella</taxon>
    </lineage>
</organism>
<gene>
    <name evidence="2" type="primary">def</name>
    <name evidence="3" type="ORF">EKM59_11605</name>
</gene>
<dbReference type="PANTHER" id="PTHR10458:SF22">
    <property type="entry name" value="PEPTIDE DEFORMYLASE"/>
    <property type="match status" value="1"/>
</dbReference>
<dbReference type="Pfam" id="PF01327">
    <property type="entry name" value="Pep_deformylase"/>
    <property type="match status" value="1"/>
</dbReference>
<comment type="caution">
    <text evidence="3">The sequence shown here is derived from an EMBL/GenBank/DDBJ whole genome shotgun (WGS) entry which is preliminary data.</text>
</comment>
<name>A0A3S0X2T6_9GAMM</name>
<sequence>MNFLCLLVYLMTQMHNTNLNILTIEQNEAYQILKTPAANVPFPLHHEDKQLIRAMKKKLYELEGVGLAAPQVNMSKRIIAIYIPENAALLRDNAIPYPMHILINPTYEPINPHDIILDYESCYSVSSLAGKVPRFKKIKVQYQNEEGISQQQIVQGFYARVLQHEIDHVNGLLITDRLTEDCVQGPIPDIMAKRRAELSAEKKILFDELIARKLKK</sequence>
<comment type="cofactor">
    <cofactor evidence="2">
        <name>Fe(2+)</name>
        <dbReference type="ChEBI" id="CHEBI:29033"/>
    </cofactor>
    <text evidence="2">Binds 1 Fe(2+) ion.</text>
</comment>
<dbReference type="HAMAP" id="MF_00163">
    <property type="entry name" value="Pep_deformylase"/>
    <property type="match status" value="1"/>
</dbReference>
<dbReference type="InterPro" id="IPR036821">
    <property type="entry name" value="Peptide_deformylase_sf"/>
</dbReference>
<comment type="function">
    <text evidence="2">Removes the formyl group from the N-terminal Met of newly synthesized proteins. Requires at least a dipeptide for an efficient rate of reaction. N-terminal L-methionine is a prerequisite for activity but the enzyme has broad specificity at other positions.</text>
</comment>
<dbReference type="InterPro" id="IPR023635">
    <property type="entry name" value="Peptide_deformylase"/>
</dbReference>
<feature type="active site" evidence="2">
    <location>
        <position position="165"/>
    </location>
</feature>
<feature type="binding site" evidence="2">
    <location>
        <position position="168"/>
    </location>
    <ligand>
        <name>Fe cation</name>
        <dbReference type="ChEBI" id="CHEBI:24875"/>
    </ligand>
</feature>
<dbReference type="EC" id="3.5.1.88" evidence="2"/>
<evidence type="ECO:0000313" key="3">
    <source>
        <dbReference type="EMBL" id="RUQ78847.1"/>
    </source>
</evidence>
<keyword evidence="4" id="KW-1185">Reference proteome</keyword>
<comment type="catalytic activity">
    <reaction evidence="2">
        <text>N-terminal N-formyl-L-methionyl-[peptide] + H2O = N-terminal L-methionyl-[peptide] + formate</text>
        <dbReference type="Rhea" id="RHEA:24420"/>
        <dbReference type="Rhea" id="RHEA-COMP:10639"/>
        <dbReference type="Rhea" id="RHEA-COMP:10640"/>
        <dbReference type="ChEBI" id="CHEBI:15377"/>
        <dbReference type="ChEBI" id="CHEBI:15740"/>
        <dbReference type="ChEBI" id="CHEBI:49298"/>
        <dbReference type="ChEBI" id="CHEBI:64731"/>
        <dbReference type="EC" id="3.5.1.88"/>
    </reaction>
</comment>
<evidence type="ECO:0000313" key="4">
    <source>
        <dbReference type="Proteomes" id="UP000288012"/>
    </source>
</evidence>
<keyword evidence="2" id="KW-0648">Protein biosynthesis</keyword>
<dbReference type="Gene3D" id="3.90.45.10">
    <property type="entry name" value="Peptide deformylase"/>
    <property type="match status" value="1"/>
</dbReference>
<keyword evidence="2" id="KW-0479">Metal-binding</keyword>
<dbReference type="AlphaFoldDB" id="A0A3S0X2T6"/>
<feature type="binding site" evidence="2">
    <location>
        <position position="122"/>
    </location>
    <ligand>
        <name>Fe cation</name>
        <dbReference type="ChEBI" id="CHEBI:24875"/>
    </ligand>
</feature>
<dbReference type="PRINTS" id="PR01576">
    <property type="entry name" value="PDEFORMYLASE"/>
</dbReference>
<reference evidence="3 4" key="1">
    <citation type="submission" date="2018-12" db="EMBL/GenBank/DDBJ databases">
        <title>Legionella sp,whole genome shotgun sequence.</title>
        <authorList>
            <person name="Wu H."/>
        </authorList>
    </citation>
    <scope>NUCLEOTIDE SEQUENCE [LARGE SCALE GENOMIC DNA]</scope>
    <source>
        <strain evidence="4">km714</strain>
    </source>
</reference>